<evidence type="ECO:0000259" key="2">
    <source>
        <dbReference type="Pfam" id="PF14908"/>
    </source>
</evidence>
<feature type="domain" description="CCDC81 HU" evidence="3">
    <location>
        <begin position="108"/>
        <end position="176"/>
    </location>
</feature>
<feature type="domain" description="CCDC81 HU" evidence="2">
    <location>
        <begin position="22"/>
        <end position="93"/>
    </location>
</feature>
<feature type="compositionally biased region" description="Polar residues" evidence="1">
    <location>
        <begin position="309"/>
        <end position="323"/>
    </location>
</feature>
<proteinExistence type="predicted"/>
<dbReference type="PANTHER" id="PTHR14362:SF2">
    <property type="entry name" value="COILED-COIL DOMAIN-CONTAINING PROTEIN 81"/>
    <property type="match status" value="1"/>
</dbReference>
<feature type="compositionally biased region" description="Polar residues" evidence="1">
    <location>
        <begin position="248"/>
        <end position="260"/>
    </location>
</feature>
<feature type="compositionally biased region" description="Low complexity" evidence="1">
    <location>
        <begin position="408"/>
        <end position="420"/>
    </location>
</feature>
<keyword evidence="5" id="KW-1185">Reference proteome</keyword>
<organism evidence="4 5">
    <name type="scientific">Macrosiphum euphorbiae</name>
    <name type="common">potato aphid</name>
    <dbReference type="NCBI Taxonomy" id="13131"/>
    <lineage>
        <taxon>Eukaryota</taxon>
        <taxon>Metazoa</taxon>
        <taxon>Ecdysozoa</taxon>
        <taxon>Arthropoda</taxon>
        <taxon>Hexapoda</taxon>
        <taxon>Insecta</taxon>
        <taxon>Pterygota</taxon>
        <taxon>Neoptera</taxon>
        <taxon>Paraneoptera</taxon>
        <taxon>Hemiptera</taxon>
        <taxon>Sternorrhyncha</taxon>
        <taxon>Aphidomorpha</taxon>
        <taxon>Aphidoidea</taxon>
        <taxon>Aphididae</taxon>
        <taxon>Macrosiphini</taxon>
        <taxon>Macrosiphum</taxon>
    </lineage>
</organism>
<dbReference type="InterPro" id="IPR040673">
    <property type="entry name" value="CCDC81_HU_dom_2"/>
</dbReference>
<evidence type="ECO:0000256" key="1">
    <source>
        <dbReference type="SAM" id="MobiDB-lite"/>
    </source>
</evidence>
<gene>
    <name evidence="4" type="ORF">MEUPH1_LOCUS25172</name>
</gene>
<dbReference type="InterPro" id="IPR026295">
    <property type="entry name" value="CCD81"/>
</dbReference>
<dbReference type="Pfam" id="PF18289">
    <property type="entry name" value="HU-CCDC81_euk_2"/>
    <property type="match status" value="1"/>
</dbReference>
<evidence type="ECO:0008006" key="6">
    <source>
        <dbReference type="Google" id="ProtNLM"/>
    </source>
</evidence>
<reference evidence="4 5" key="1">
    <citation type="submission" date="2023-01" db="EMBL/GenBank/DDBJ databases">
        <authorList>
            <person name="Whitehead M."/>
        </authorList>
    </citation>
    <scope>NUCLEOTIDE SEQUENCE [LARGE SCALE GENOMIC DNA]</scope>
</reference>
<dbReference type="AlphaFoldDB" id="A0AAV0XSJ2"/>
<sequence>MVHRDAEIVSKTLHNFKTKIGNEYSTKDVLKVWDCISKWIEHNISQDKGMLIKGIGYFTVARWELNESKVHPNTIRKPVFVIDEKLAKDFNLKRTRPYNSATIPERYLNVIAIAQNYQLNIDMVTHCFKEVVAAFRKLLFEEKNCELPFPKIGKLQIKNKMVKMKYYQEFLDRQNQHLKNRIIEDKNKNQAINYNPDWDADQYESRKRPCSAMSTISRPASSLSQYRPATGYEGVLPNNDCTTDRPSSRLSVHSTNSNCNDDIDASMMCRPGSRQSVCSYSSHKQTRPHSRPTSSSSLQKPETECEGVLSNTDGTTNRPNSRLSVHPNDDFICRPESRLSVGSNTSHGQTRPGSRSSLQSHKQTTSRPCSRTSVQSTKFERPVSRSRVMSCDEIQQTTTRSRTSKQNRPSSRTSVRPVRSNCSMLSNHEKFSSSAPPAKLVTECTDYVKPELVTPTVRPCSNLSTPRLKEDNHGVDEKNTLIFGPDRDETLCQSCNLREYRLRQIDNIYYTSDSCPADNRDNFMTGDNSINEISSKENLNKRKDRLMKISDYNYKTAKELSNAIKNEKKKNREEKLLTSV</sequence>
<dbReference type="EMBL" id="CARXXK010000782">
    <property type="protein sequence ID" value="CAI6371131.1"/>
    <property type="molecule type" value="Genomic_DNA"/>
</dbReference>
<comment type="caution">
    <text evidence="4">The sequence shown here is derived from an EMBL/GenBank/DDBJ whole genome shotgun (WGS) entry which is preliminary data.</text>
</comment>
<feature type="compositionally biased region" description="Basic and acidic residues" evidence="1">
    <location>
        <begin position="327"/>
        <end position="337"/>
    </location>
</feature>
<feature type="compositionally biased region" description="Polar residues" evidence="1">
    <location>
        <begin position="274"/>
        <end position="283"/>
    </location>
</feature>
<evidence type="ECO:0000259" key="3">
    <source>
        <dbReference type="Pfam" id="PF18289"/>
    </source>
</evidence>
<dbReference type="Proteomes" id="UP001160148">
    <property type="component" value="Unassembled WGS sequence"/>
</dbReference>
<evidence type="ECO:0000313" key="4">
    <source>
        <dbReference type="EMBL" id="CAI6371131.1"/>
    </source>
</evidence>
<dbReference type="PANTHER" id="PTHR14362">
    <property type="entry name" value="COILED-COIL DOMAIN-CONTAINING PROTEIN 81"/>
    <property type="match status" value="1"/>
</dbReference>
<dbReference type="GO" id="GO:0005815">
    <property type="term" value="C:microtubule organizing center"/>
    <property type="evidence" value="ECO:0007669"/>
    <property type="project" value="TreeGrafter"/>
</dbReference>
<feature type="region of interest" description="Disordered" evidence="1">
    <location>
        <begin position="274"/>
        <end position="420"/>
    </location>
</feature>
<feature type="compositionally biased region" description="Polar residues" evidence="1">
    <location>
        <begin position="212"/>
        <end position="227"/>
    </location>
</feature>
<name>A0AAV0XSJ2_9HEMI</name>
<dbReference type="Pfam" id="PF14908">
    <property type="entry name" value="HU-CCDC81_euk_1"/>
    <property type="match status" value="1"/>
</dbReference>
<evidence type="ECO:0000313" key="5">
    <source>
        <dbReference type="Proteomes" id="UP001160148"/>
    </source>
</evidence>
<feature type="region of interest" description="Disordered" evidence="1">
    <location>
        <begin position="209"/>
        <end position="260"/>
    </location>
</feature>
<protein>
    <recommendedName>
        <fullName evidence="6">CCDC81 HU domain-containing protein</fullName>
    </recommendedName>
</protein>
<accession>A0AAV0XSJ2</accession>
<dbReference type="InterPro" id="IPR028034">
    <property type="entry name" value="HU-CCDC81"/>
</dbReference>
<feature type="compositionally biased region" description="Polar residues" evidence="1">
    <location>
        <begin position="340"/>
        <end position="377"/>
    </location>
</feature>